<dbReference type="EMBL" id="VTWU01000001">
    <property type="protein sequence ID" value="KAA9339767.1"/>
    <property type="molecule type" value="Genomic_DNA"/>
</dbReference>
<evidence type="ECO:0000313" key="1">
    <source>
        <dbReference type="EMBL" id="KAA9339767.1"/>
    </source>
</evidence>
<dbReference type="Proteomes" id="UP000326380">
    <property type="component" value="Unassembled WGS sequence"/>
</dbReference>
<organism evidence="1 2">
    <name type="scientific">Hymenobacter busanensis</name>
    <dbReference type="NCBI Taxonomy" id="2607656"/>
    <lineage>
        <taxon>Bacteria</taxon>
        <taxon>Pseudomonadati</taxon>
        <taxon>Bacteroidota</taxon>
        <taxon>Cytophagia</taxon>
        <taxon>Cytophagales</taxon>
        <taxon>Hymenobacteraceae</taxon>
        <taxon>Hymenobacter</taxon>
    </lineage>
</organism>
<protein>
    <submittedName>
        <fullName evidence="1">Uncharacterized protein</fullName>
    </submittedName>
</protein>
<comment type="caution">
    <text evidence="1">The sequence shown here is derived from an EMBL/GenBank/DDBJ whole genome shotgun (WGS) entry which is preliminary data.</text>
</comment>
<gene>
    <name evidence="1" type="ORF">F0P96_03890</name>
</gene>
<dbReference type="AlphaFoldDB" id="A0A7L4ZTM7"/>
<proteinExistence type="predicted"/>
<keyword evidence="2" id="KW-1185">Reference proteome</keyword>
<dbReference type="RefSeq" id="WP_151077443.1">
    <property type="nucleotide sequence ID" value="NZ_CP047647.1"/>
</dbReference>
<accession>A0A7L4ZTM7</accession>
<evidence type="ECO:0000313" key="2">
    <source>
        <dbReference type="Proteomes" id="UP000326380"/>
    </source>
</evidence>
<sequence>MAQAATISTETLHELVVSMVGAEAWRSRAGSGTGSIFTMEFGPPLPDNARQGEFSLMVYCAWRIGAAGNILTSWHDDSESCLAPGLAALEGAKVRHVELSGWKDLTIQFDNGQELHLFVDFSPQHDFDTSWFIIQHGKFCYSVNTDNTVSREST</sequence>
<reference evidence="1 2" key="1">
    <citation type="submission" date="2019-09" db="EMBL/GenBank/DDBJ databases">
        <title>Genome sequence of Hymenobacter sp. M3.</title>
        <authorList>
            <person name="Srinivasan S."/>
        </authorList>
    </citation>
    <scope>NUCLEOTIDE SEQUENCE [LARGE SCALE GENOMIC DNA]</scope>
    <source>
        <strain evidence="1 2">M3</strain>
    </source>
</reference>
<name>A0A7L4ZTM7_9BACT</name>